<dbReference type="PANTHER" id="PTHR33991:SF1">
    <property type="entry name" value="DNA REPAIR PROTEIN RECO"/>
    <property type="match status" value="1"/>
</dbReference>
<dbReference type="HAMAP" id="MF_00201">
    <property type="entry name" value="RecO"/>
    <property type="match status" value="1"/>
</dbReference>
<dbReference type="PANTHER" id="PTHR33991">
    <property type="entry name" value="DNA REPAIR PROTEIN RECO"/>
    <property type="match status" value="1"/>
</dbReference>
<dbReference type="InterPro" id="IPR042242">
    <property type="entry name" value="RecO_C"/>
</dbReference>
<accession>A0ABY7NJU6</accession>
<name>A0ABY7NJU6_9SPHN</name>
<keyword evidence="1 4" id="KW-0227">DNA damage</keyword>
<comment type="similarity">
    <text evidence="4">Belongs to the RecO family.</text>
</comment>
<reference evidence="6 7" key="1">
    <citation type="submission" date="2022-12" db="EMBL/GenBank/DDBJ databases">
        <title>Sphingomonas abieness sp. nov., an endophytic bacterium isolated from Abies koreana.</title>
        <authorList>
            <person name="Jiang L."/>
            <person name="Lee J."/>
        </authorList>
    </citation>
    <scope>NUCLEOTIDE SEQUENCE [LARGE SCALE GENOMIC DNA]</scope>
    <source>
        <strain evidence="7">PAMB 00755</strain>
    </source>
</reference>
<dbReference type="Pfam" id="PF02565">
    <property type="entry name" value="RecO_C"/>
    <property type="match status" value="1"/>
</dbReference>
<comment type="function">
    <text evidence="4">Involved in DNA repair and RecF pathway recombination.</text>
</comment>
<evidence type="ECO:0000259" key="5">
    <source>
        <dbReference type="Pfam" id="PF11967"/>
    </source>
</evidence>
<organism evidence="6 7">
    <name type="scientific">Sphingomonas abietis</name>
    <dbReference type="NCBI Taxonomy" id="3012344"/>
    <lineage>
        <taxon>Bacteria</taxon>
        <taxon>Pseudomonadati</taxon>
        <taxon>Pseudomonadota</taxon>
        <taxon>Alphaproteobacteria</taxon>
        <taxon>Sphingomonadales</taxon>
        <taxon>Sphingomonadaceae</taxon>
        <taxon>Sphingomonas</taxon>
    </lineage>
</organism>
<dbReference type="RefSeq" id="WP_270075558.1">
    <property type="nucleotide sequence ID" value="NZ_CP115174.1"/>
</dbReference>
<evidence type="ECO:0000256" key="4">
    <source>
        <dbReference type="HAMAP-Rule" id="MF_00201"/>
    </source>
</evidence>
<dbReference type="InterPro" id="IPR003717">
    <property type="entry name" value="RecO"/>
</dbReference>
<evidence type="ECO:0000256" key="2">
    <source>
        <dbReference type="ARBA" id="ARBA00023172"/>
    </source>
</evidence>
<feature type="domain" description="DNA replication/recombination mediator RecO N-terminal" evidence="5">
    <location>
        <begin position="1"/>
        <end position="76"/>
    </location>
</feature>
<keyword evidence="2 4" id="KW-0233">DNA recombination</keyword>
<dbReference type="InterPro" id="IPR037278">
    <property type="entry name" value="ARFGAP/RecO"/>
</dbReference>
<protein>
    <recommendedName>
        <fullName evidence="4">DNA repair protein RecO</fullName>
    </recommendedName>
    <alternativeName>
        <fullName evidence="4">Recombination protein O</fullName>
    </alternativeName>
</protein>
<dbReference type="Pfam" id="PF11967">
    <property type="entry name" value="RecO_N"/>
    <property type="match status" value="1"/>
</dbReference>
<evidence type="ECO:0000256" key="3">
    <source>
        <dbReference type="ARBA" id="ARBA00023204"/>
    </source>
</evidence>
<dbReference type="Proteomes" id="UP001210865">
    <property type="component" value="Chromosome"/>
</dbReference>
<keyword evidence="7" id="KW-1185">Reference proteome</keyword>
<dbReference type="EMBL" id="CP115174">
    <property type="protein sequence ID" value="WBO20908.1"/>
    <property type="molecule type" value="Genomic_DNA"/>
</dbReference>
<evidence type="ECO:0000313" key="7">
    <source>
        <dbReference type="Proteomes" id="UP001210865"/>
    </source>
</evidence>
<evidence type="ECO:0000313" key="6">
    <source>
        <dbReference type="EMBL" id="WBO20908.1"/>
    </source>
</evidence>
<dbReference type="NCBIfam" id="TIGR00613">
    <property type="entry name" value="reco"/>
    <property type="match status" value="1"/>
</dbReference>
<dbReference type="InterPro" id="IPR022572">
    <property type="entry name" value="DNA_rep/recomb_RecO_N"/>
</dbReference>
<keyword evidence="3 4" id="KW-0234">DNA repair</keyword>
<dbReference type="Gene3D" id="1.20.1440.120">
    <property type="entry name" value="Recombination protein O, C-terminal domain"/>
    <property type="match status" value="1"/>
</dbReference>
<gene>
    <name evidence="4 6" type="primary">recO</name>
    <name evidence="6" type="ORF">PBT88_11870</name>
</gene>
<proteinExistence type="inferred from homology"/>
<dbReference type="SUPFAM" id="SSF57863">
    <property type="entry name" value="ArfGap/RecO-like zinc finger"/>
    <property type="match status" value="1"/>
</dbReference>
<sequence length="244" mass="26006">MLIRATAIVCAVRAHGEHGAVARLLTPEDGLLPGYVRGGHARRMRPVLQAGNLVAAEYRARSEEQLAALTVELLHSRAGLFAEPLPAAAIEWVTALTAVTLPEGLSYPRLHAALDAVLSAIEAAPSARGWAGALVRYELLLLSELGFGLDLASCAASGAVEDLAWVSPKSGQAVSREAGAPYADRLLPLPRFLLAGGEAGWDDVRQALRLTGFFLERDLLSGPRRSVLDARERLLGRVRRLAEG</sequence>
<evidence type="ECO:0000256" key="1">
    <source>
        <dbReference type="ARBA" id="ARBA00022763"/>
    </source>
</evidence>